<dbReference type="InterPro" id="IPR043452">
    <property type="entry name" value="BZIP46-like"/>
</dbReference>
<feature type="compositionally biased region" description="Low complexity" evidence="5">
    <location>
        <begin position="14"/>
        <end position="24"/>
    </location>
</feature>
<evidence type="ECO:0000313" key="10">
    <source>
        <dbReference type="RefSeq" id="XP_048129627.1"/>
    </source>
</evidence>
<dbReference type="GO" id="GO:0003677">
    <property type="term" value="F:DNA binding"/>
    <property type="evidence" value="ECO:0007669"/>
    <property type="project" value="UniProtKB-KW"/>
</dbReference>
<protein>
    <submittedName>
        <fullName evidence="8 9 10">G-box-binding factor 4</fullName>
    </submittedName>
</protein>
<keyword evidence="3" id="KW-0539">Nucleus</keyword>
<organism evidence="7 8">
    <name type="scientific">Rhodamnia argentea</name>
    <dbReference type="NCBI Taxonomy" id="178133"/>
    <lineage>
        <taxon>Eukaryota</taxon>
        <taxon>Viridiplantae</taxon>
        <taxon>Streptophyta</taxon>
        <taxon>Embryophyta</taxon>
        <taxon>Tracheophyta</taxon>
        <taxon>Spermatophyta</taxon>
        <taxon>Magnoliopsida</taxon>
        <taxon>eudicotyledons</taxon>
        <taxon>Gunneridae</taxon>
        <taxon>Pentapetalae</taxon>
        <taxon>rosids</taxon>
        <taxon>malvids</taxon>
        <taxon>Myrtales</taxon>
        <taxon>Myrtaceae</taxon>
        <taxon>Myrtoideae</taxon>
        <taxon>Myrteae</taxon>
        <taxon>Australasian group</taxon>
        <taxon>Rhodamnia</taxon>
    </lineage>
</organism>
<dbReference type="AlphaFoldDB" id="A0A8B8PCT1"/>
<feature type="compositionally biased region" description="Basic and acidic residues" evidence="5">
    <location>
        <begin position="1"/>
        <end position="13"/>
    </location>
</feature>
<evidence type="ECO:0000313" key="7">
    <source>
        <dbReference type="Proteomes" id="UP000827889"/>
    </source>
</evidence>
<keyword evidence="4" id="KW-0175">Coiled coil</keyword>
<keyword evidence="2" id="KW-0238">DNA-binding</keyword>
<dbReference type="RefSeq" id="XP_048129627.1">
    <property type="nucleotide sequence ID" value="XM_048273670.1"/>
</dbReference>
<feature type="domain" description="BZIP" evidence="6">
    <location>
        <begin position="197"/>
        <end position="249"/>
    </location>
</feature>
<name>A0A8B8PCT1_9MYRT</name>
<dbReference type="OrthoDB" id="644067at2759"/>
<evidence type="ECO:0000256" key="5">
    <source>
        <dbReference type="SAM" id="MobiDB-lite"/>
    </source>
</evidence>
<feature type="region of interest" description="Disordered" evidence="5">
    <location>
        <begin position="46"/>
        <end position="68"/>
    </location>
</feature>
<reference evidence="8" key="1">
    <citation type="submission" date="2025-04" db="UniProtKB">
        <authorList>
            <consortium name="RefSeq"/>
        </authorList>
    </citation>
    <scope>IDENTIFICATION</scope>
    <source>
        <tissue evidence="10">Leaf</tissue>
    </source>
</reference>
<dbReference type="Gene3D" id="1.20.5.170">
    <property type="match status" value="1"/>
</dbReference>
<dbReference type="GeneID" id="115741910"/>
<gene>
    <name evidence="8 9 10" type="primary">LOC115741910</name>
</gene>
<dbReference type="KEGG" id="rarg:115741910"/>
<dbReference type="CDD" id="cd14707">
    <property type="entry name" value="bZIP_plant_BZIP46"/>
    <property type="match status" value="1"/>
</dbReference>
<evidence type="ECO:0000313" key="8">
    <source>
        <dbReference type="RefSeq" id="XP_030531833.1"/>
    </source>
</evidence>
<dbReference type="GO" id="GO:0005634">
    <property type="term" value="C:nucleus"/>
    <property type="evidence" value="ECO:0007669"/>
    <property type="project" value="UniProtKB-SubCell"/>
</dbReference>
<feature type="region of interest" description="Disordered" evidence="5">
    <location>
        <begin position="1"/>
        <end position="32"/>
    </location>
</feature>
<evidence type="ECO:0000256" key="3">
    <source>
        <dbReference type="ARBA" id="ARBA00023242"/>
    </source>
</evidence>
<dbReference type="InterPro" id="IPR046347">
    <property type="entry name" value="bZIP_sf"/>
</dbReference>
<dbReference type="Proteomes" id="UP000827889">
    <property type="component" value="Chromosome 2"/>
</dbReference>
<keyword evidence="7" id="KW-1185">Reference proteome</keyword>
<dbReference type="SUPFAM" id="SSF57959">
    <property type="entry name" value="Leucine zipper domain"/>
    <property type="match status" value="1"/>
</dbReference>
<dbReference type="RefSeq" id="XP_030531833.1">
    <property type="nucleotide sequence ID" value="XM_030675973.1"/>
</dbReference>
<reference evidence="7 9" key="2">
    <citation type="submission" date="2025-05" db="UniProtKB">
        <authorList>
            <consortium name="RefSeq"/>
        </authorList>
    </citation>
    <scope>NUCLEOTIDE SEQUENCE [LARGE SCALE GENOMIC DNA]</scope>
    <source>
        <tissue evidence="9">Leaf</tissue>
    </source>
</reference>
<dbReference type="PANTHER" id="PTHR22952:SF184">
    <property type="entry name" value="G-BOX-BINDING FACTOR 4"/>
    <property type="match status" value="1"/>
</dbReference>
<comment type="subcellular location">
    <subcellularLocation>
        <location evidence="1">Nucleus</location>
    </subcellularLocation>
</comment>
<sequence length="279" mass="30657">MASSKSRESDPSRRLSLSSSSSSLANPVSTSDLLTRIDRANSIANGSSAMTARNASAPSSESTLLDASVAPAEPPAPLAARTVDDVWREIVAGQRRECKEEMPDEMMTLEDFLVKAGASVGVEEEEEEEDVEVKVKVNPAERMGSMGSGAFAVDAMAPSTIETVEGSIVGFGNGVDLIGVRRGKRGACVLEPLDKAAQQRQRRMIKNRESAARSRERKQAYQVELESLAVRLEEENEQLLKEKAERTKERFRQLMEKVVPIVEKPKTARVLRRVQSLQW</sequence>
<feature type="compositionally biased region" description="Polar residues" evidence="5">
    <location>
        <begin position="46"/>
        <end position="65"/>
    </location>
</feature>
<accession>A0A8B8PCT1</accession>
<dbReference type="SMART" id="SM00338">
    <property type="entry name" value="BRLZ"/>
    <property type="match status" value="1"/>
</dbReference>
<dbReference type="Pfam" id="PF00170">
    <property type="entry name" value="bZIP_1"/>
    <property type="match status" value="1"/>
</dbReference>
<dbReference type="PANTHER" id="PTHR22952">
    <property type="entry name" value="CAMP-RESPONSE ELEMENT BINDING PROTEIN-RELATED"/>
    <property type="match status" value="1"/>
</dbReference>
<dbReference type="GO" id="GO:0003700">
    <property type="term" value="F:DNA-binding transcription factor activity"/>
    <property type="evidence" value="ECO:0007669"/>
    <property type="project" value="InterPro"/>
</dbReference>
<dbReference type="GO" id="GO:0045893">
    <property type="term" value="P:positive regulation of DNA-templated transcription"/>
    <property type="evidence" value="ECO:0007669"/>
    <property type="project" value="InterPro"/>
</dbReference>
<dbReference type="FunFam" id="1.20.5.170:FF:000036">
    <property type="entry name" value="ABSCISIC ACID-INSENSITIVE 5-like protein 2"/>
    <property type="match status" value="1"/>
</dbReference>
<feature type="coiled-coil region" evidence="4">
    <location>
        <begin position="218"/>
        <end position="257"/>
    </location>
</feature>
<evidence type="ECO:0000256" key="1">
    <source>
        <dbReference type="ARBA" id="ARBA00004123"/>
    </source>
</evidence>
<evidence type="ECO:0000256" key="4">
    <source>
        <dbReference type="SAM" id="Coils"/>
    </source>
</evidence>
<proteinExistence type="predicted"/>
<dbReference type="InterPro" id="IPR004827">
    <property type="entry name" value="bZIP"/>
</dbReference>
<dbReference type="RefSeq" id="XP_048129625.1">
    <property type="nucleotide sequence ID" value="XM_048273668.1"/>
</dbReference>
<evidence type="ECO:0000256" key="2">
    <source>
        <dbReference type="ARBA" id="ARBA00023125"/>
    </source>
</evidence>
<dbReference type="PROSITE" id="PS50217">
    <property type="entry name" value="BZIP"/>
    <property type="match status" value="1"/>
</dbReference>
<evidence type="ECO:0000313" key="9">
    <source>
        <dbReference type="RefSeq" id="XP_048129625.1"/>
    </source>
</evidence>
<evidence type="ECO:0000259" key="6">
    <source>
        <dbReference type="PROSITE" id="PS50217"/>
    </source>
</evidence>
<dbReference type="PROSITE" id="PS00036">
    <property type="entry name" value="BZIP_BASIC"/>
    <property type="match status" value="1"/>
</dbReference>